<name>A0A2P5GI72_9ENTR</name>
<dbReference type="RefSeq" id="WP_032625841.1">
    <property type="nucleotide sequence ID" value="NZ_PQGD01000029.1"/>
</dbReference>
<gene>
    <name evidence="2" type="ORF">CHU32_24850</name>
    <name evidence="1" type="ORF">CHU33_22070</name>
</gene>
<comment type="caution">
    <text evidence="2">The sequence shown here is derived from an EMBL/GenBank/DDBJ whole genome shotgun (WGS) entry which is preliminary data.</text>
</comment>
<keyword evidence="3" id="KW-1185">Reference proteome</keyword>
<reference evidence="3 4" key="1">
    <citation type="submission" date="2018-01" db="EMBL/GenBank/DDBJ databases">
        <title>Superficieibacter electus gen. nov., sp. nov., an extended-spectrum beta-lactamase possessing member of the Enterobacteriaceae family, isolated from intensive care unit surfaces.</title>
        <authorList>
            <person name="Potter R.F."/>
            <person name="D'Souza A.W."/>
        </authorList>
    </citation>
    <scope>NUCLEOTIDE SEQUENCE [LARGE SCALE GENOMIC DNA]</scope>
    <source>
        <strain evidence="2 4">BP-1</strain>
        <strain evidence="1 3">BP-2</strain>
    </source>
</reference>
<dbReference type="EMBL" id="PQGD01000029">
    <property type="protein sequence ID" value="POP42606.1"/>
    <property type="molecule type" value="Genomic_DNA"/>
</dbReference>
<dbReference type="Proteomes" id="UP000247005">
    <property type="component" value="Unassembled WGS sequence"/>
</dbReference>
<evidence type="ECO:0000313" key="4">
    <source>
        <dbReference type="Proteomes" id="UP000247005"/>
    </source>
</evidence>
<evidence type="ECO:0000313" key="2">
    <source>
        <dbReference type="EMBL" id="POP42606.1"/>
    </source>
</evidence>
<dbReference type="AlphaFoldDB" id="A0A2P5GI72"/>
<proteinExistence type="predicted"/>
<protein>
    <submittedName>
        <fullName evidence="2">Uncharacterized protein</fullName>
    </submittedName>
</protein>
<dbReference type="Proteomes" id="UP000237073">
    <property type="component" value="Unassembled WGS sequence"/>
</dbReference>
<organism evidence="2 4">
    <name type="scientific">Superficieibacter electus</name>
    <dbReference type="NCBI Taxonomy" id="2022662"/>
    <lineage>
        <taxon>Bacteria</taxon>
        <taxon>Pseudomonadati</taxon>
        <taxon>Pseudomonadota</taxon>
        <taxon>Gammaproteobacteria</taxon>
        <taxon>Enterobacterales</taxon>
        <taxon>Enterobacteriaceae</taxon>
        <taxon>Superficieibacter</taxon>
    </lineage>
</organism>
<accession>A0A2P5GI72</accession>
<evidence type="ECO:0000313" key="1">
    <source>
        <dbReference type="EMBL" id="POP41795.1"/>
    </source>
</evidence>
<dbReference type="EMBL" id="PQGE01000024">
    <property type="protein sequence ID" value="POP41795.1"/>
    <property type="molecule type" value="Genomic_DNA"/>
</dbReference>
<dbReference type="OrthoDB" id="6628352at2"/>
<sequence>MNDSIRVPEDKDFVCAFVASPNSLYEAIEAYCDYVDPVEEIAFEHVLLYVLCSILVEGGTDITINDELRMCIEQIVNEKNSAINNNVDKKM</sequence>
<evidence type="ECO:0000313" key="3">
    <source>
        <dbReference type="Proteomes" id="UP000237073"/>
    </source>
</evidence>